<name>A0A839DZ74_9PSEU</name>
<evidence type="ECO:0000256" key="5">
    <source>
        <dbReference type="ARBA" id="ARBA00023239"/>
    </source>
</evidence>
<dbReference type="Gene3D" id="3.40.640.10">
    <property type="entry name" value="Type I PLP-dependent aspartate aminotransferase-like (Major domain)"/>
    <property type="match status" value="1"/>
</dbReference>
<evidence type="ECO:0000256" key="3">
    <source>
        <dbReference type="ARBA" id="ARBA00022793"/>
    </source>
</evidence>
<sequence>MTVSDRLAGGVGGPEHLRPLLATALDALGKGAVQRDGPLPAGGPDAVTRAVADVGEALPSGGVGEQQALSELAEVFTASAVDPADPACAAHLHAPPLAVAVAADLVASTLNSSLDSWDQGPSGTVVESSVLRALAELVGYHPDAATGSITSGGTESNLTGLLLAREHALGDAAGVAPAASGMRERGPMRVFCSAEAHFSVARAAGVLGIGEDSVIGVPVDDRHRMDPAALESSIVEAREAGEVPIAVVATAGTTDLGVIDPLVGIADVAERTGVWLHVDAAYGGGALFSERLTPLLRGVRRADSVALDLHKLGWQPVAAGVLLTRDRALFEPLERRVAYLNTEDDEVAGYRGLLGRSLRTTRRPDAFKIAVTLRALGRDGLGELVDRCHDLARHAASHVSAHPRLELYRDPVLTTVVFRYLPEHGDPDGRNAKLRRRLLDSGRAVVGRTEFGDAVWLKLTVLNPRATEADIEALLADVDAAGQKEKATP</sequence>
<dbReference type="Pfam" id="PF00282">
    <property type="entry name" value="Pyridoxal_deC"/>
    <property type="match status" value="1"/>
</dbReference>
<evidence type="ECO:0000256" key="4">
    <source>
        <dbReference type="ARBA" id="ARBA00022898"/>
    </source>
</evidence>
<dbReference type="SUPFAM" id="SSF53383">
    <property type="entry name" value="PLP-dependent transferases"/>
    <property type="match status" value="1"/>
</dbReference>
<proteinExistence type="inferred from homology"/>
<dbReference type="Proteomes" id="UP000569329">
    <property type="component" value="Unassembled WGS sequence"/>
</dbReference>
<dbReference type="InterPro" id="IPR002129">
    <property type="entry name" value="PyrdxlP-dep_de-COase"/>
</dbReference>
<evidence type="ECO:0000313" key="8">
    <source>
        <dbReference type="EMBL" id="MBA8826804.1"/>
    </source>
</evidence>
<evidence type="ECO:0000313" key="9">
    <source>
        <dbReference type="Proteomes" id="UP000569329"/>
    </source>
</evidence>
<evidence type="ECO:0000256" key="2">
    <source>
        <dbReference type="ARBA" id="ARBA00009533"/>
    </source>
</evidence>
<dbReference type="GO" id="GO:0033983">
    <property type="term" value="F:diaminobutyrate decarboxylase activity"/>
    <property type="evidence" value="ECO:0007669"/>
    <property type="project" value="UniProtKB-EC"/>
</dbReference>
<dbReference type="InterPro" id="IPR015424">
    <property type="entry name" value="PyrdxlP-dep_Trfase"/>
</dbReference>
<evidence type="ECO:0000256" key="7">
    <source>
        <dbReference type="RuleBase" id="RU000382"/>
    </source>
</evidence>
<dbReference type="PROSITE" id="PS00392">
    <property type="entry name" value="DDC_GAD_HDC_YDC"/>
    <property type="match status" value="1"/>
</dbReference>
<organism evidence="8 9">
    <name type="scientific">Halosaccharopolyspora lacisalsi</name>
    <dbReference type="NCBI Taxonomy" id="1000566"/>
    <lineage>
        <taxon>Bacteria</taxon>
        <taxon>Bacillati</taxon>
        <taxon>Actinomycetota</taxon>
        <taxon>Actinomycetes</taxon>
        <taxon>Pseudonocardiales</taxon>
        <taxon>Pseudonocardiaceae</taxon>
        <taxon>Halosaccharopolyspora</taxon>
    </lineage>
</organism>
<dbReference type="CDD" id="cd06450">
    <property type="entry name" value="DOPA_deC_like"/>
    <property type="match status" value="1"/>
</dbReference>
<dbReference type="EC" id="4.1.1.86" evidence="8"/>
<dbReference type="InterPro" id="IPR015421">
    <property type="entry name" value="PyrdxlP-dep_Trfase_major"/>
</dbReference>
<dbReference type="PANTHER" id="PTHR45677:SF8">
    <property type="entry name" value="CYSTEINE SULFINIC ACID DECARBOXYLASE"/>
    <property type="match status" value="1"/>
</dbReference>
<dbReference type="Gene3D" id="3.90.1150.10">
    <property type="entry name" value="Aspartate Aminotransferase, domain 1"/>
    <property type="match status" value="1"/>
</dbReference>
<comment type="caution">
    <text evidence="8">The sequence shown here is derived from an EMBL/GenBank/DDBJ whole genome shotgun (WGS) entry which is preliminary data.</text>
</comment>
<feature type="modified residue" description="N6-(pyridoxal phosphate)lysine" evidence="6">
    <location>
        <position position="311"/>
    </location>
</feature>
<comment type="cofactor">
    <cofactor evidence="1 6 7">
        <name>pyridoxal 5'-phosphate</name>
        <dbReference type="ChEBI" id="CHEBI:597326"/>
    </cofactor>
</comment>
<accession>A0A839DZ74</accession>
<reference evidence="8 9" key="1">
    <citation type="submission" date="2020-07" db="EMBL/GenBank/DDBJ databases">
        <title>Sequencing the genomes of 1000 actinobacteria strains.</title>
        <authorList>
            <person name="Klenk H.-P."/>
        </authorList>
    </citation>
    <scope>NUCLEOTIDE SEQUENCE [LARGE SCALE GENOMIC DNA]</scope>
    <source>
        <strain evidence="8 9">DSM 45975</strain>
    </source>
</reference>
<comment type="similarity">
    <text evidence="2 7">Belongs to the group II decarboxylase family.</text>
</comment>
<evidence type="ECO:0000256" key="6">
    <source>
        <dbReference type="PIRSR" id="PIRSR602129-50"/>
    </source>
</evidence>
<dbReference type="GO" id="GO:0030170">
    <property type="term" value="F:pyridoxal phosphate binding"/>
    <property type="evidence" value="ECO:0007669"/>
    <property type="project" value="InterPro"/>
</dbReference>
<dbReference type="AlphaFoldDB" id="A0A839DZ74"/>
<dbReference type="InterPro" id="IPR021115">
    <property type="entry name" value="Pyridoxal-P_BS"/>
</dbReference>
<dbReference type="GO" id="GO:0005737">
    <property type="term" value="C:cytoplasm"/>
    <property type="evidence" value="ECO:0007669"/>
    <property type="project" value="TreeGrafter"/>
</dbReference>
<dbReference type="InterPro" id="IPR015422">
    <property type="entry name" value="PyrdxlP-dep_Trfase_small"/>
</dbReference>
<keyword evidence="4 6" id="KW-0663">Pyridoxal phosphate</keyword>
<dbReference type="GO" id="GO:0019752">
    <property type="term" value="P:carboxylic acid metabolic process"/>
    <property type="evidence" value="ECO:0007669"/>
    <property type="project" value="InterPro"/>
</dbReference>
<keyword evidence="9" id="KW-1185">Reference proteome</keyword>
<evidence type="ECO:0000256" key="1">
    <source>
        <dbReference type="ARBA" id="ARBA00001933"/>
    </source>
</evidence>
<gene>
    <name evidence="8" type="ORF">FHX42_004183</name>
</gene>
<dbReference type="GO" id="GO:0004058">
    <property type="term" value="F:aromatic-L-amino-acid decarboxylase activity"/>
    <property type="evidence" value="ECO:0007669"/>
    <property type="project" value="UniProtKB-ARBA"/>
</dbReference>
<keyword evidence="5 7" id="KW-0456">Lyase</keyword>
<dbReference type="EMBL" id="JACGWZ010000006">
    <property type="protein sequence ID" value="MBA8826804.1"/>
    <property type="molecule type" value="Genomic_DNA"/>
</dbReference>
<dbReference type="PANTHER" id="PTHR45677">
    <property type="entry name" value="GLUTAMATE DECARBOXYLASE-RELATED"/>
    <property type="match status" value="1"/>
</dbReference>
<protein>
    <submittedName>
        <fullName evidence="8">L-2,4-diaminobutyrate decarboxylase</fullName>
        <ecNumber evidence="8">4.1.1.86</ecNumber>
    </submittedName>
</protein>
<dbReference type="Gene3D" id="3.90.1150.170">
    <property type="match status" value="1"/>
</dbReference>
<keyword evidence="3" id="KW-0210">Decarboxylase</keyword>